<dbReference type="InterPro" id="IPR000033">
    <property type="entry name" value="LDLR_classB_rpt"/>
</dbReference>
<evidence type="ECO:0000256" key="3">
    <source>
        <dbReference type="ARBA" id="ARBA00022692"/>
    </source>
</evidence>
<protein>
    <recommendedName>
        <fullName evidence="16">EGF-like domain-containing protein</fullName>
    </recommendedName>
</protein>
<feature type="disulfide bond" evidence="12">
    <location>
        <begin position="200"/>
        <end position="212"/>
    </location>
</feature>
<dbReference type="InterPro" id="IPR018097">
    <property type="entry name" value="EGF_Ca-bd_CS"/>
</dbReference>
<feature type="repeat" description="LDL-receptor class B" evidence="13">
    <location>
        <begin position="1241"/>
        <end position="1282"/>
    </location>
</feature>
<feature type="repeat" description="LDL-receptor class B" evidence="13">
    <location>
        <begin position="925"/>
        <end position="967"/>
    </location>
</feature>
<evidence type="ECO:0000256" key="7">
    <source>
        <dbReference type="ARBA" id="ARBA00023157"/>
    </source>
</evidence>
<dbReference type="Pfam" id="PF07645">
    <property type="entry name" value="EGF_CA"/>
    <property type="match status" value="1"/>
</dbReference>
<evidence type="ECO:0000256" key="4">
    <source>
        <dbReference type="ARBA" id="ARBA00022737"/>
    </source>
</evidence>
<evidence type="ECO:0000256" key="9">
    <source>
        <dbReference type="ARBA" id="ARBA00023180"/>
    </source>
</evidence>
<dbReference type="PROSITE" id="PS01187">
    <property type="entry name" value="EGF_CA"/>
    <property type="match status" value="1"/>
</dbReference>
<dbReference type="InterPro" id="IPR001881">
    <property type="entry name" value="EGF-like_Ca-bd_dom"/>
</dbReference>
<dbReference type="PROSITE" id="PS01186">
    <property type="entry name" value="EGF_2"/>
    <property type="match status" value="1"/>
</dbReference>
<dbReference type="PANTHER" id="PTHR22722">
    <property type="entry name" value="LOW-DENSITY LIPOPROTEIN RECEPTOR-RELATED PROTEIN 2-RELATED"/>
    <property type="match status" value="1"/>
</dbReference>
<feature type="compositionally biased region" description="Polar residues" evidence="14">
    <location>
        <begin position="1904"/>
        <end position="1921"/>
    </location>
</feature>
<dbReference type="Pfam" id="PF00008">
    <property type="entry name" value="EGF"/>
    <property type="match status" value="1"/>
</dbReference>
<keyword evidence="5 15" id="KW-1133">Transmembrane helix</keyword>
<dbReference type="SUPFAM" id="SSF57196">
    <property type="entry name" value="EGF/Laminin"/>
    <property type="match status" value="1"/>
</dbReference>
<dbReference type="InterPro" id="IPR051221">
    <property type="entry name" value="LDLR-related"/>
</dbReference>
<dbReference type="Pfam" id="PF00057">
    <property type="entry name" value="Ldl_recept_a"/>
    <property type="match status" value="7"/>
</dbReference>
<dbReference type="InterPro" id="IPR000742">
    <property type="entry name" value="EGF"/>
</dbReference>
<feature type="repeat" description="LDL-receptor class B" evidence="13">
    <location>
        <begin position="1503"/>
        <end position="1546"/>
    </location>
</feature>
<feature type="repeat" description="LDL-receptor class B" evidence="13">
    <location>
        <begin position="534"/>
        <end position="576"/>
    </location>
</feature>
<feature type="region of interest" description="Disordered" evidence="14">
    <location>
        <begin position="1950"/>
        <end position="1983"/>
    </location>
</feature>
<feature type="disulfide bond" evidence="12">
    <location>
        <begin position="301"/>
        <end position="316"/>
    </location>
</feature>
<evidence type="ECO:0000256" key="14">
    <source>
        <dbReference type="SAM" id="MobiDB-lite"/>
    </source>
</evidence>
<evidence type="ECO:0000256" key="11">
    <source>
        <dbReference type="PROSITE-ProRule" id="PRU00076"/>
    </source>
</evidence>
<dbReference type="CDD" id="cd00054">
    <property type="entry name" value="EGF_CA"/>
    <property type="match status" value="1"/>
</dbReference>
<feature type="repeat" description="LDL-receptor class B" evidence="13">
    <location>
        <begin position="1154"/>
        <end position="1196"/>
    </location>
</feature>
<feature type="domain" description="EGF-like" evidence="16">
    <location>
        <begin position="406"/>
        <end position="441"/>
    </location>
</feature>
<dbReference type="SMART" id="SM00181">
    <property type="entry name" value="EGF"/>
    <property type="match status" value="9"/>
</dbReference>
<feature type="repeat" description="LDL-receptor class B" evidence="13">
    <location>
        <begin position="1197"/>
        <end position="1240"/>
    </location>
</feature>
<keyword evidence="8" id="KW-0675">Receptor</keyword>
<accession>A0ABP0FAE1</accession>
<dbReference type="InterPro" id="IPR002172">
    <property type="entry name" value="LDrepeatLR_classA_rpt"/>
</dbReference>
<dbReference type="SUPFAM" id="SSF57184">
    <property type="entry name" value="Growth factor receptor domain"/>
    <property type="match status" value="1"/>
</dbReference>
<dbReference type="Gene3D" id="2.120.10.30">
    <property type="entry name" value="TolB, C-terminal domain"/>
    <property type="match status" value="4"/>
</dbReference>
<evidence type="ECO:0000256" key="8">
    <source>
        <dbReference type="ARBA" id="ARBA00023170"/>
    </source>
</evidence>
<feature type="disulfide bond" evidence="12">
    <location>
        <begin position="219"/>
        <end position="234"/>
    </location>
</feature>
<keyword evidence="1 11" id="KW-0245">EGF-like domain</keyword>
<dbReference type="SMART" id="SM00179">
    <property type="entry name" value="EGF_CA"/>
    <property type="match status" value="3"/>
</dbReference>
<evidence type="ECO:0000256" key="13">
    <source>
        <dbReference type="PROSITE-ProRule" id="PRU00461"/>
    </source>
</evidence>
<feature type="disulfide bond" evidence="12">
    <location>
        <begin position="181"/>
        <end position="196"/>
    </location>
</feature>
<dbReference type="CDD" id="cd00112">
    <property type="entry name" value="LDLa"/>
    <property type="match status" value="8"/>
</dbReference>
<feature type="disulfide bond" evidence="12">
    <location>
        <begin position="325"/>
        <end position="343"/>
    </location>
</feature>
<feature type="repeat" description="LDL-receptor class B" evidence="13">
    <location>
        <begin position="1417"/>
        <end position="1459"/>
    </location>
</feature>
<evidence type="ECO:0000256" key="12">
    <source>
        <dbReference type="PROSITE-ProRule" id="PRU00124"/>
    </source>
</evidence>
<dbReference type="Proteomes" id="UP001642483">
    <property type="component" value="Unassembled WGS sequence"/>
</dbReference>
<feature type="repeat" description="LDL-receptor class B" evidence="13">
    <location>
        <begin position="1460"/>
        <end position="1502"/>
    </location>
</feature>
<dbReference type="InterPro" id="IPR000152">
    <property type="entry name" value="EGF-type_Asp/Asn_hydroxyl_site"/>
</dbReference>
<feature type="repeat" description="LDL-receptor class B" evidence="13">
    <location>
        <begin position="1110"/>
        <end position="1153"/>
    </location>
</feature>
<evidence type="ECO:0000256" key="5">
    <source>
        <dbReference type="ARBA" id="ARBA00022989"/>
    </source>
</evidence>
<dbReference type="SUPFAM" id="SSF63825">
    <property type="entry name" value="YWTD domain"/>
    <property type="match status" value="4"/>
</dbReference>
<feature type="disulfide bond" evidence="12">
    <location>
        <begin position="318"/>
        <end position="330"/>
    </location>
</feature>
<keyword evidence="9" id="KW-0325">Glycoprotein</keyword>
<dbReference type="PRINTS" id="PR00261">
    <property type="entry name" value="LDLRECEPTOR"/>
</dbReference>
<dbReference type="PROSITE" id="PS50026">
    <property type="entry name" value="EGF_3"/>
    <property type="match status" value="1"/>
</dbReference>
<evidence type="ECO:0000256" key="10">
    <source>
        <dbReference type="ARBA" id="ARBA00046288"/>
    </source>
</evidence>
<comment type="caution">
    <text evidence="17">The sequence shown here is derived from an EMBL/GenBank/DDBJ whole genome shotgun (WGS) entry which is preliminary data.</text>
</comment>
<evidence type="ECO:0000259" key="16">
    <source>
        <dbReference type="PROSITE" id="PS50026"/>
    </source>
</evidence>
<evidence type="ECO:0000256" key="15">
    <source>
        <dbReference type="SAM" id="Phobius"/>
    </source>
</evidence>
<feature type="repeat" description="LDL-receptor class B" evidence="13">
    <location>
        <begin position="621"/>
        <end position="663"/>
    </location>
</feature>
<feature type="repeat" description="LDL-receptor class B" evidence="13">
    <location>
        <begin position="795"/>
        <end position="837"/>
    </location>
</feature>
<dbReference type="EMBL" id="CAWYQH010000035">
    <property type="protein sequence ID" value="CAK8676673.1"/>
    <property type="molecule type" value="Genomic_DNA"/>
</dbReference>
<feature type="repeat" description="LDL-receptor class B" evidence="13">
    <location>
        <begin position="838"/>
        <end position="880"/>
    </location>
</feature>
<evidence type="ECO:0000256" key="6">
    <source>
        <dbReference type="ARBA" id="ARBA00023136"/>
    </source>
</evidence>
<dbReference type="InterPro" id="IPR036055">
    <property type="entry name" value="LDL_receptor-like_sf"/>
</dbReference>
<evidence type="ECO:0000256" key="2">
    <source>
        <dbReference type="ARBA" id="ARBA00022583"/>
    </source>
</evidence>
<dbReference type="InterPro" id="IPR011042">
    <property type="entry name" value="6-blade_b-propeller_TolB-like"/>
</dbReference>
<dbReference type="PROSITE" id="PS00010">
    <property type="entry name" value="ASX_HYDROXYL"/>
    <property type="match status" value="1"/>
</dbReference>
<keyword evidence="7 11" id="KW-1015">Disulfide bond</keyword>
<keyword evidence="3 15" id="KW-0812">Transmembrane</keyword>
<dbReference type="PROSITE" id="PS51120">
    <property type="entry name" value="LDLRB"/>
    <property type="match status" value="15"/>
</dbReference>
<feature type="disulfide bond" evidence="12">
    <location>
        <begin position="207"/>
        <end position="225"/>
    </location>
</feature>
<feature type="repeat" description="LDL-receptor class B" evidence="13">
    <location>
        <begin position="577"/>
        <end position="620"/>
    </location>
</feature>
<dbReference type="PROSITE" id="PS50068">
    <property type="entry name" value="LDLRA_2"/>
    <property type="match status" value="8"/>
</dbReference>
<feature type="disulfide bond" evidence="12">
    <location>
        <begin position="12"/>
        <end position="24"/>
    </location>
</feature>
<dbReference type="PANTHER" id="PTHR22722:SF15">
    <property type="entry name" value="LOW-DENSITY LIPOPROTEIN RECEPTOR-RELATED"/>
    <property type="match status" value="1"/>
</dbReference>
<comment type="subcellular location">
    <subcellularLocation>
        <location evidence="10">Endomembrane system</location>
        <topology evidence="10">Single-pass type I membrane protein</topology>
    </subcellularLocation>
</comment>
<feature type="disulfide bond" evidence="12">
    <location>
        <begin position="71"/>
        <end position="86"/>
    </location>
</feature>
<keyword evidence="2" id="KW-0254">Endocytosis</keyword>
<dbReference type="InterPro" id="IPR023415">
    <property type="entry name" value="LDLR_class-A_CS"/>
</dbReference>
<gene>
    <name evidence="17" type="ORF">CVLEPA_LOCUS6123</name>
</gene>
<dbReference type="Pfam" id="PF14670">
    <property type="entry name" value="FXa_inhibition"/>
    <property type="match status" value="2"/>
</dbReference>
<feature type="disulfide bond" evidence="12">
    <location>
        <begin position="259"/>
        <end position="274"/>
    </location>
</feature>
<comment type="caution">
    <text evidence="11">Lacks conserved residue(s) required for the propagation of feature annotation.</text>
</comment>
<feature type="disulfide bond" evidence="12">
    <location>
        <begin position="31"/>
        <end position="46"/>
    </location>
</feature>
<evidence type="ECO:0000313" key="17">
    <source>
        <dbReference type="EMBL" id="CAK8676673.1"/>
    </source>
</evidence>
<reference evidence="17 18" key="1">
    <citation type="submission" date="2024-02" db="EMBL/GenBank/DDBJ databases">
        <authorList>
            <person name="Daric V."/>
            <person name="Darras S."/>
        </authorList>
    </citation>
    <scope>NUCLEOTIDE SEQUENCE [LARGE SCALE GENOMIC DNA]</scope>
</reference>
<feature type="disulfide bond" evidence="12">
    <location>
        <begin position="19"/>
        <end position="37"/>
    </location>
</feature>
<keyword evidence="18" id="KW-1185">Reference proteome</keyword>
<feature type="disulfide bond" evidence="11">
    <location>
        <begin position="410"/>
        <end position="420"/>
    </location>
</feature>
<keyword evidence="4" id="KW-0677">Repeat</keyword>
<dbReference type="SUPFAM" id="SSF57424">
    <property type="entry name" value="LDL receptor-like module"/>
    <property type="match status" value="8"/>
</dbReference>
<proteinExistence type="predicted"/>
<dbReference type="PROSITE" id="PS01209">
    <property type="entry name" value="LDLRA_1"/>
    <property type="match status" value="4"/>
</dbReference>
<dbReference type="InterPro" id="IPR049883">
    <property type="entry name" value="NOTCH1_EGF-like"/>
</dbReference>
<keyword evidence="6 15" id="KW-0472">Membrane</keyword>
<name>A0ABP0FAE1_CLALP</name>
<dbReference type="Pfam" id="PF00058">
    <property type="entry name" value="Ldl_recept_b"/>
    <property type="match status" value="12"/>
</dbReference>
<feature type="transmembrane region" description="Helical" evidence="15">
    <location>
        <begin position="1730"/>
        <end position="1757"/>
    </location>
</feature>
<dbReference type="Gene3D" id="2.10.25.10">
    <property type="entry name" value="Laminin"/>
    <property type="match status" value="3"/>
</dbReference>
<sequence>MSDESDCIMPSCPPNFYRCENGKCIKSEWQCDGENDCTDDSDEESCPTVECDETVDKRCDSGECILKRWWCDGEEDCSDGSDEKECHREPCTSTHYNCTDGEGECVPLSWTCDGEFDCKDGSDEDPRFCSRPEETDGLVDSIPDPSNLTCKEEEFSCEGKGSGNDFAGGEFDFCIPLDYVCDGELDCGSGLDESNCTKPCTPEQFRCESGQCISLNDHCDGYDDCGDGSDETQCPESEACIDGEFQCENGFCISRRWRCDGDSDCKDGSDEDGCDQKDTTCGSDQFKCHESGRCIRSSWRCDGEKDCDDRSDEEDCPCSSGQYHCHSGQCIAIGKVCDGIFDCVDGSDERPQRSCNGTLVVGSNYTSCSDHNGGCEHSCRKTSSGRFECVCSAGFQIASDMRSCIDIDECKVEGSCSQTCNNSFGSFTCSCLTGYTLRLDQRTCKATGPEPALLFTNRIDIRKMVPDKSELKPILRDLKNAIGLDYHIEHGLMFWSDVTLDSIMRSNVNGSEVKEVISSGLESPGGVAVDWIHDLLYWTDSGTSRIEVADLEGRNRKVIIWDNLQKPRALALHPLQGLMFWTDWGEAPCLESAFMDGSQRRAVASRNVYWPNGLAIDYTRNHLYWSDAKYHIIETANLDGGDRRAVVSRGLPHPFGITIFEDKVYWTDWRTKSVNSANKFTGSGVKTIKRRLHFPMDIQTYHPLRQPTGPNLCADAKCSHLCLPKPNGFTCACPTGYRSVNDTHCAENIERFLFFTRQSDIRRISFDEQAMADTILPLENLKNAVALDWHSGHPGHIYWSDVGLDTISRSEWDGKNQQVLVSSSLDSPAGLAVDWITNKIYWTDSGINRIEVALLDGSMRSVLVWTELDRPRAIIVYPKQGFMIWTDWGKVPKIERAGMDGKDRQVIVSTGLTWPNGVTMDYSAERIYWTDAGTHMIESCDLNGSARHVIVDSNLPHPFGITMDDSNIYWTDWRTKTISAADKSGENRRVIRKDLLYLMDVRFHRVTRPISPNPCSIRNGDCSHLCLLSENPTAVGDVYSTPYSCACPTGFTLGPEGKQCNTEMNKFLAIARRSDIRVISLDVPYSADVKLSIDGYMTNVVDIAIDPIEGHLYWSDIGSTNITYTSLANLEKSETVISFGLETVDGIAVDPVGRKLYWTDDGRNMISVSTLDGHFQRVLINEKLDAPRAIALHYKKGYMYWTDWGTTPKIEAAGMDGSDRSVIVATDLVWPNGITIDFEQDWIIWGDAQSEKLERADLDGKNRRVIYSSVPHPYSLACMDGMLYWNDWQTRNIHRINLRNLTDVSIVRENMPSMMGMKAVSLQVQGHNRCGSDNGGCSHLCLRSPVSKTGYTCACPTGVRLHDDGKTCTDLPNEYLLFTSRTAIRRVSLEADQKTDTELPISDLRNTIALDYHYRKQLLFFTDVYLNVIKRSNLDGTGAMTIVSRDLKTMDGIAVDWSANNFYWTDAGPNTISVARLDGSSRKVIINAMLDEPRALCVHPSRGAIFWTDWGGKARIEKAFMDGSGRKILVRKNLQWPNGLTIDYVNSRIFWVDAHHMYNRIETCDFNGRNRKIVVSPVPHGFSITNLNGVLYWTDWHTKKIHSSAYPYELGKSKIILSSVESLMDIKAVSASRQTDTSLCDVTTGYGGCTHLCLMKGPSNYVCTCPDPENPATDMPVLKEHSEPEARNCSIYPIATSINPTTILAHGNSTVFINSISPDAIGDASDTNQFIFHVLAVFLATAFIVFVIFAGFGFIMWRKLKRKRKRSTVPADNGAVSFRNFTYSGTSHSTLLLSGSNTSSSTRLTHTPSIWPGVEPHGDSPDQKSLIEAQTITRTDDFFPGSEECDEDPYYETIPPYSQMSTLEVPEDESDDVADITSDELGVADITHPAQVQECVSHHINVSHSTYDSDSEDSSANQVTPESKHRLLRPLVDKQAKVSVTTTCTVLSEDSLSNAVGSPRLDAEEGSNYDKVDSETESMITSP</sequence>
<feature type="region of interest" description="Disordered" evidence="14">
    <location>
        <begin position="1904"/>
        <end position="1925"/>
    </location>
</feature>
<feature type="repeat" description="LDL-receptor class B" evidence="13">
    <location>
        <begin position="881"/>
        <end position="924"/>
    </location>
</feature>
<evidence type="ECO:0000256" key="1">
    <source>
        <dbReference type="ARBA" id="ARBA00022536"/>
    </source>
</evidence>
<feature type="disulfide bond" evidence="12">
    <location>
        <begin position="59"/>
        <end position="77"/>
    </location>
</feature>
<dbReference type="SMART" id="SM00135">
    <property type="entry name" value="LY"/>
    <property type="match status" value="19"/>
</dbReference>
<feature type="repeat" description="LDL-receptor class B" evidence="13">
    <location>
        <begin position="491"/>
        <end position="533"/>
    </location>
</feature>
<dbReference type="SMART" id="SM00192">
    <property type="entry name" value="LDLa"/>
    <property type="match status" value="8"/>
</dbReference>
<organism evidence="17 18">
    <name type="scientific">Clavelina lepadiformis</name>
    <name type="common">Light-bulb sea squirt</name>
    <name type="synonym">Ascidia lepadiformis</name>
    <dbReference type="NCBI Taxonomy" id="159417"/>
    <lineage>
        <taxon>Eukaryota</taxon>
        <taxon>Metazoa</taxon>
        <taxon>Chordata</taxon>
        <taxon>Tunicata</taxon>
        <taxon>Ascidiacea</taxon>
        <taxon>Aplousobranchia</taxon>
        <taxon>Clavelinidae</taxon>
        <taxon>Clavelina</taxon>
    </lineage>
</organism>
<feature type="disulfide bond" evidence="12">
    <location>
        <begin position="247"/>
        <end position="265"/>
    </location>
</feature>
<dbReference type="Gene3D" id="4.10.400.10">
    <property type="entry name" value="Low-density Lipoprotein Receptor"/>
    <property type="match status" value="8"/>
</dbReference>
<dbReference type="InterPro" id="IPR009030">
    <property type="entry name" value="Growth_fac_rcpt_cys_sf"/>
</dbReference>
<evidence type="ECO:0000313" key="18">
    <source>
        <dbReference type="Proteomes" id="UP001642483"/>
    </source>
</evidence>
<feature type="disulfide bond" evidence="12">
    <location>
        <begin position="240"/>
        <end position="252"/>
    </location>
</feature>